<accession>A1ZK15</accession>
<name>A1ZK15_MICM2</name>
<feature type="compositionally biased region" description="Polar residues" evidence="1">
    <location>
        <begin position="77"/>
        <end position="86"/>
    </location>
</feature>
<reference evidence="3 4" key="1">
    <citation type="submission" date="2007-01" db="EMBL/GenBank/DDBJ databases">
        <authorList>
            <person name="Haygood M."/>
            <person name="Podell S."/>
            <person name="Anderson C."/>
            <person name="Hopkinson B."/>
            <person name="Roe K."/>
            <person name="Barbeau K."/>
            <person name="Gaasterland T."/>
            <person name="Ferriera S."/>
            <person name="Johnson J."/>
            <person name="Kravitz S."/>
            <person name="Beeson K."/>
            <person name="Sutton G."/>
            <person name="Rogers Y.-H."/>
            <person name="Friedman R."/>
            <person name="Frazier M."/>
            <person name="Venter J.C."/>
        </authorList>
    </citation>
    <scope>NUCLEOTIDE SEQUENCE [LARGE SCALE GENOMIC DNA]</scope>
    <source>
        <strain evidence="3 4">ATCC 23134</strain>
    </source>
</reference>
<evidence type="ECO:0000313" key="3">
    <source>
        <dbReference type="EMBL" id="EAY29468.1"/>
    </source>
</evidence>
<feature type="compositionally biased region" description="Basic and acidic residues" evidence="1">
    <location>
        <begin position="113"/>
        <end position="129"/>
    </location>
</feature>
<comment type="caution">
    <text evidence="3">The sequence shown here is derived from an EMBL/GenBank/DDBJ whole genome shotgun (WGS) entry which is preliminary data.</text>
</comment>
<sequence>MSAYEFVLTWFTNPVVMIVLIVILLSFLSKAVDREITQEIELPTLDYTQLSPENQLSQEMDDEELMLDENTDHSNDNEQPNAPNQQEDNEQDIDLDSQSLRDRLMYVSHKKKQQEMDDKKEKWRNEKRLLTLKTKK</sequence>
<organism evidence="3 4">
    <name type="scientific">Microscilla marina ATCC 23134</name>
    <dbReference type="NCBI Taxonomy" id="313606"/>
    <lineage>
        <taxon>Bacteria</taxon>
        <taxon>Pseudomonadati</taxon>
        <taxon>Bacteroidota</taxon>
        <taxon>Cytophagia</taxon>
        <taxon>Cytophagales</taxon>
        <taxon>Microscillaceae</taxon>
        <taxon>Microscilla</taxon>
    </lineage>
</organism>
<keyword evidence="4" id="KW-1185">Reference proteome</keyword>
<evidence type="ECO:0000256" key="2">
    <source>
        <dbReference type="SAM" id="Phobius"/>
    </source>
</evidence>
<feature type="compositionally biased region" description="Acidic residues" evidence="1">
    <location>
        <begin position="59"/>
        <end position="69"/>
    </location>
</feature>
<dbReference type="RefSeq" id="WP_002696547.1">
    <property type="nucleotide sequence ID" value="NZ_AAWS01000011.1"/>
</dbReference>
<evidence type="ECO:0000313" key="4">
    <source>
        <dbReference type="Proteomes" id="UP000004095"/>
    </source>
</evidence>
<gene>
    <name evidence="3" type="ORF">M23134_01528</name>
</gene>
<keyword evidence="2" id="KW-0812">Transmembrane</keyword>
<dbReference type="EMBL" id="AAWS01000011">
    <property type="protein sequence ID" value="EAY29468.1"/>
    <property type="molecule type" value="Genomic_DNA"/>
</dbReference>
<evidence type="ECO:0000256" key="1">
    <source>
        <dbReference type="SAM" id="MobiDB-lite"/>
    </source>
</evidence>
<keyword evidence="2" id="KW-1133">Transmembrane helix</keyword>
<feature type="region of interest" description="Disordered" evidence="1">
    <location>
        <begin position="108"/>
        <end position="136"/>
    </location>
</feature>
<feature type="transmembrane region" description="Helical" evidence="2">
    <location>
        <begin position="6"/>
        <end position="28"/>
    </location>
</feature>
<feature type="region of interest" description="Disordered" evidence="1">
    <location>
        <begin position="54"/>
        <end position="96"/>
    </location>
</feature>
<keyword evidence="2" id="KW-0472">Membrane</keyword>
<dbReference type="Proteomes" id="UP000004095">
    <property type="component" value="Unassembled WGS sequence"/>
</dbReference>
<protein>
    <submittedName>
        <fullName evidence="3">Uncharacterized protein</fullName>
    </submittedName>
</protein>
<dbReference type="AlphaFoldDB" id="A1ZK15"/>
<proteinExistence type="predicted"/>